<dbReference type="InterPro" id="IPR014710">
    <property type="entry name" value="RmlC-like_jellyroll"/>
</dbReference>
<dbReference type="InterPro" id="IPR011051">
    <property type="entry name" value="RmlC_Cupin_sf"/>
</dbReference>
<dbReference type="OrthoDB" id="7870362at2"/>
<dbReference type="Gene3D" id="2.60.120.10">
    <property type="entry name" value="Jelly Rolls"/>
    <property type="match status" value="1"/>
</dbReference>
<protein>
    <submittedName>
        <fullName evidence="2">Cupin domain-containing protein</fullName>
    </submittedName>
</protein>
<evidence type="ECO:0000259" key="1">
    <source>
        <dbReference type="Pfam" id="PF07883"/>
    </source>
</evidence>
<dbReference type="AlphaFoldDB" id="A0A2T5MK40"/>
<dbReference type="EMBL" id="QANS01000001">
    <property type="protein sequence ID" value="PTU32946.1"/>
    <property type="molecule type" value="Genomic_DNA"/>
</dbReference>
<evidence type="ECO:0000313" key="2">
    <source>
        <dbReference type="EMBL" id="PTU32946.1"/>
    </source>
</evidence>
<reference evidence="2 3" key="1">
    <citation type="submission" date="2018-04" db="EMBL/GenBank/DDBJ databases">
        <title>Novel species isolated from glacier.</title>
        <authorList>
            <person name="Liu Q."/>
            <person name="Xin Y.-H."/>
        </authorList>
    </citation>
    <scope>NUCLEOTIDE SEQUENCE [LARGE SCALE GENOMIC DNA]</scope>
    <source>
        <strain evidence="2 3">GT1R17</strain>
    </source>
</reference>
<dbReference type="Proteomes" id="UP000244248">
    <property type="component" value="Unassembled WGS sequence"/>
</dbReference>
<evidence type="ECO:0000313" key="3">
    <source>
        <dbReference type="Proteomes" id="UP000244248"/>
    </source>
</evidence>
<dbReference type="InterPro" id="IPR052044">
    <property type="entry name" value="PKS_Associated_Protein"/>
</dbReference>
<comment type="caution">
    <text evidence="2">The sequence shown here is derived from an EMBL/GenBank/DDBJ whole genome shotgun (WGS) entry which is preliminary data.</text>
</comment>
<dbReference type="PANTHER" id="PTHR36114:SF1">
    <property type="entry name" value="16.7 KDA PROTEIN IN WHIE LOCUS"/>
    <property type="match status" value="1"/>
</dbReference>
<dbReference type="SUPFAM" id="SSF51182">
    <property type="entry name" value="RmlC-like cupins"/>
    <property type="match status" value="1"/>
</dbReference>
<dbReference type="InterPro" id="IPR013096">
    <property type="entry name" value="Cupin_2"/>
</dbReference>
<accession>A0A2T5MK40</accession>
<dbReference type="CDD" id="cd02214">
    <property type="entry name" value="cupin_MJ1618"/>
    <property type="match status" value="1"/>
</dbReference>
<name>A0A2T5MK40_9GAMM</name>
<proteinExistence type="predicted"/>
<sequence length="125" mass="13779">MNAAILIADESRERLTEEQCHILELSNTAGDEAASIARARVAPGVTTRWHRLDGIAERYVILEGSGVVEVSDFPAQTVGVGDVVVIPPGERQRIHNNGAQDLLFLAICTPRFRWEAYEDIDNAPR</sequence>
<dbReference type="RefSeq" id="WP_107938654.1">
    <property type="nucleotide sequence ID" value="NZ_QANS01000001.1"/>
</dbReference>
<keyword evidence="3" id="KW-1185">Reference proteome</keyword>
<organism evidence="2 3">
    <name type="scientific">Stenotrophobium rhamnosiphilum</name>
    <dbReference type="NCBI Taxonomy" id="2029166"/>
    <lineage>
        <taxon>Bacteria</taxon>
        <taxon>Pseudomonadati</taxon>
        <taxon>Pseudomonadota</taxon>
        <taxon>Gammaproteobacteria</taxon>
        <taxon>Nevskiales</taxon>
        <taxon>Nevskiaceae</taxon>
        <taxon>Stenotrophobium</taxon>
    </lineage>
</organism>
<dbReference type="Pfam" id="PF07883">
    <property type="entry name" value="Cupin_2"/>
    <property type="match status" value="1"/>
</dbReference>
<dbReference type="PANTHER" id="PTHR36114">
    <property type="entry name" value="16.7 KDA PROTEIN IN WHIE LOCUS"/>
    <property type="match status" value="1"/>
</dbReference>
<feature type="domain" description="Cupin type-2" evidence="1">
    <location>
        <begin position="39"/>
        <end position="107"/>
    </location>
</feature>
<gene>
    <name evidence="2" type="ORF">CJD38_02205</name>
</gene>